<evidence type="ECO:0000313" key="2">
    <source>
        <dbReference type="Proteomes" id="UP000651156"/>
    </source>
</evidence>
<reference evidence="1 2" key="1">
    <citation type="submission" date="2020-10" db="EMBL/GenBank/DDBJ databases">
        <authorList>
            <person name="Castelo-Branco R."/>
            <person name="Eusebio N."/>
            <person name="Adriana R."/>
            <person name="Vieira A."/>
            <person name="Brugerolle De Fraissinette N."/>
            <person name="Rezende De Castro R."/>
            <person name="Schneider M.P."/>
            <person name="Vasconcelos V."/>
            <person name="Leao P.N."/>
        </authorList>
    </citation>
    <scope>NUCLEOTIDE SEQUENCE [LARGE SCALE GENOMIC DNA]</scope>
    <source>
        <strain evidence="1 2">LEGE 06123</strain>
    </source>
</reference>
<sequence>MTTSQIRFDRDEERNRAVVRVGVGRILRSSGCCLPAPASVKITVCVARAAPSADVDQQGEQQPEPA</sequence>
<evidence type="ECO:0000313" key="1">
    <source>
        <dbReference type="EMBL" id="MBE9193487.1"/>
    </source>
</evidence>
<dbReference type="Proteomes" id="UP000651156">
    <property type="component" value="Unassembled WGS sequence"/>
</dbReference>
<proteinExistence type="predicted"/>
<dbReference type="EMBL" id="JADEWN010000098">
    <property type="protein sequence ID" value="MBE9193487.1"/>
    <property type="molecule type" value="Genomic_DNA"/>
</dbReference>
<keyword evidence="2" id="KW-1185">Reference proteome</keyword>
<organism evidence="1 2">
    <name type="scientific">Gloeocapsopsis crepidinum LEGE 06123</name>
    <dbReference type="NCBI Taxonomy" id="588587"/>
    <lineage>
        <taxon>Bacteria</taxon>
        <taxon>Bacillati</taxon>
        <taxon>Cyanobacteriota</taxon>
        <taxon>Cyanophyceae</taxon>
        <taxon>Oscillatoriophycideae</taxon>
        <taxon>Chroococcales</taxon>
        <taxon>Chroococcaceae</taxon>
        <taxon>Gloeocapsopsis</taxon>
    </lineage>
</organism>
<gene>
    <name evidence="1" type="ORF">IQ230_24745</name>
</gene>
<comment type="caution">
    <text evidence="1">The sequence shown here is derived from an EMBL/GenBank/DDBJ whole genome shotgun (WGS) entry which is preliminary data.</text>
</comment>
<dbReference type="RefSeq" id="WP_193934870.1">
    <property type="nucleotide sequence ID" value="NZ_CAWPMZ010000148.1"/>
</dbReference>
<name>A0ABR9UYU2_9CHRO</name>
<accession>A0ABR9UYU2</accession>
<protein>
    <submittedName>
        <fullName evidence="1">Uncharacterized protein</fullName>
    </submittedName>
</protein>